<feature type="domain" description="Carbohydrate kinase PfkB" evidence="11">
    <location>
        <begin position="6"/>
        <end position="282"/>
    </location>
</feature>
<reference evidence="12 13" key="1">
    <citation type="submission" date="2019-11" db="EMBL/GenBank/DDBJ databases">
        <authorList>
            <person name="Li J."/>
        </authorList>
    </citation>
    <scope>NUCLEOTIDE SEQUENCE [LARGE SCALE GENOMIC DNA]</scope>
    <source>
        <strain evidence="12 13">J4</strain>
    </source>
</reference>
<feature type="binding site" evidence="10">
    <location>
        <position position="235"/>
    </location>
    <ligand>
        <name>K(+)</name>
        <dbReference type="ChEBI" id="CHEBI:29103"/>
    </ligand>
</feature>
<keyword evidence="5 10" id="KW-0418">Kinase</keyword>
<evidence type="ECO:0000313" key="12">
    <source>
        <dbReference type="EMBL" id="MRG88140.1"/>
    </source>
</evidence>
<dbReference type="GO" id="GO:0019303">
    <property type="term" value="P:D-ribose catabolic process"/>
    <property type="evidence" value="ECO:0007669"/>
    <property type="project" value="UniProtKB-UniPathway"/>
</dbReference>
<dbReference type="InterPro" id="IPR002173">
    <property type="entry name" value="Carboh/pur_kinase_PfkB_CS"/>
</dbReference>
<feature type="binding site" evidence="10">
    <location>
        <position position="270"/>
    </location>
    <ligand>
        <name>K(+)</name>
        <dbReference type="ChEBI" id="CHEBI:29103"/>
    </ligand>
</feature>
<dbReference type="SUPFAM" id="SSF53613">
    <property type="entry name" value="Ribokinase-like"/>
    <property type="match status" value="1"/>
</dbReference>
<feature type="binding site" evidence="10">
    <location>
        <position position="241"/>
    </location>
    <ligand>
        <name>substrate</name>
    </ligand>
</feature>
<protein>
    <recommendedName>
        <fullName evidence="10">Deoxyribokinase</fullName>
        <shortName evidence="10">dRK</shortName>
        <ecNumber evidence="10">2.7.1.229</ecNumber>
    </recommendedName>
    <alternativeName>
        <fullName evidence="10">ATP:2-deoxy-D-ribose 5-phosphotransferase</fullName>
    </alternativeName>
</protein>
<comment type="caution">
    <text evidence="12">The sequence shown here is derived from an EMBL/GenBank/DDBJ whole genome shotgun (WGS) entry which is preliminary data.</text>
</comment>
<dbReference type="HAMAP" id="MF_01987">
    <property type="entry name" value="Ribokinase"/>
    <property type="match status" value="1"/>
</dbReference>
<feature type="binding site" evidence="10">
    <location>
        <position position="129"/>
    </location>
    <ligand>
        <name>substrate</name>
    </ligand>
</feature>
<dbReference type="Proteomes" id="UP000480185">
    <property type="component" value="Unassembled WGS sequence"/>
</dbReference>
<comment type="similarity">
    <text evidence="10">Belongs to the carbohydrate kinase PfkB family. Deoxyribokinase subfamily.</text>
</comment>
<feature type="binding site" evidence="10">
    <location>
        <position position="273"/>
    </location>
    <ligand>
        <name>K(+)</name>
        <dbReference type="ChEBI" id="CHEBI:29103"/>
    </ligand>
</feature>
<dbReference type="InterPro" id="IPR029056">
    <property type="entry name" value="Ribokinase-like"/>
</dbReference>
<feature type="binding site" evidence="10">
    <location>
        <begin position="209"/>
        <end position="214"/>
    </location>
    <ligand>
        <name>ATP</name>
        <dbReference type="ChEBI" id="CHEBI:30616"/>
    </ligand>
</feature>
<dbReference type="PANTHER" id="PTHR10584">
    <property type="entry name" value="SUGAR KINASE"/>
    <property type="match status" value="1"/>
</dbReference>
<dbReference type="EMBL" id="WJNH01000016">
    <property type="protein sequence ID" value="MRG88140.1"/>
    <property type="molecule type" value="Genomic_DNA"/>
</dbReference>
<evidence type="ECO:0000259" key="11">
    <source>
        <dbReference type="Pfam" id="PF00294"/>
    </source>
</evidence>
<dbReference type="PROSITE" id="PS00583">
    <property type="entry name" value="PFKB_KINASES_1"/>
    <property type="match status" value="1"/>
</dbReference>
<dbReference type="GO" id="GO:0005524">
    <property type="term" value="F:ATP binding"/>
    <property type="evidence" value="ECO:0007669"/>
    <property type="project" value="UniProtKB-UniRule"/>
</dbReference>
<keyword evidence="9 10" id="KW-0119">Carbohydrate metabolism</keyword>
<keyword evidence="2 10" id="KW-0808">Transferase</keyword>
<evidence type="ECO:0000256" key="4">
    <source>
        <dbReference type="ARBA" id="ARBA00022741"/>
    </source>
</evidence>
<keyword evidence="6 10" id="KW-0067">ATP-binding</keyword>
<dbReference type="Gene3D" id="3.40.1190.20">
    <property type="match status" value="1"/>
</dbReference>
<name>A0A6G1XB85_9BACI</name>
<dbReference type="InterPro" id="IPR002139">
    <property type="entry name" value="Ribo/fructo_kinase"/>
</dbReference>
<comment type="cofactor">
    <cofactor evidence="10">
        <name>Mg(2+)</name>
        <dbReference type="ChEBI" id="CHEBI:18420"/>
    </cofactor>
</comment>
<feature type="active site" description="Proton acceptor" evidence="10">
    <location>
        <position position="241"/>
    </location>
</feature>
<keyword evidence="3 10" id="KW-0479">Metal-binding</keyword>
<evidence type="ECO:0000256" key="8">
    <source>
        <dbReference type="ARBA" id="ARBA00022958"/>
    </source>
</evidence>
<dbReference type="EC" id="2.7.1.229" evidence="10"/>
<feature type="binding site" evidence="10">
    <location>
        <position position="279"/>
    </location>
    <ligand>
        <name>K(+)</name>
        <dbReference type="ChEBI" id="CHEBI:29103"/>
    </ligand>
</feature>
<evidence type="ECO:0000256" key="2">
    <source>
        <dbReference type="ARBA" id="ARBA00022679"/>
    </source>
</evidence>
<dbReference type="CDD" id="cd01174">
    <property type="entry name" value="ribokinase"/>
    <property type="match status" value="1"/>
</dbReference>
<accession>A0A6G1XB85</accession>
<comment type="subunit">
    <text evidence="10">Homodimer.</text>
</comment>
<dbReference type="Pfam" id="PF00294">
    <property type="entry name" value="PfkB"/>
    <property type="match status" value="1"/>
</dbReference>
<keyword evidence="13" id="KW-1185">Reference proteome</keyword>
<feature type="site" description="Important for substrate specificity" evidence="10">
    <location>
        <position position="1"/>
    </location>
</feature>
<evidence type="ECO:0000256" key="3">
    <source>
        <dbReference type="ARBA" id="ARBA00022723"/>
    </source>
</evidence>
<keyword evidence="10" id="KW-0963">Cytoplasm</keyword>
<dbReference type="PRINTS" id="PR00990">
    <property type="entry name" value="RIBOKINASE"/>
</dbReference>
<evidence type="ECO:0000256" key="1">
    <source>
        <dbReference type="ARBA" id="ARBA00005380"/>
    </source>
</evidence>
<feature type="binding site" evidence="10">
    <location>
        <begin position="240"/>
        <end position="241"/>
    </location>
    <ligand>
        <name>ATP</name>
        <dbReference type="ChEBI" id="CHEBI:30616"/>
    </ligand>
</feature>
<keyword evidence="4 10" id="KW-0547">Nucleotide-binding</keyword>
<keyword evidence="8 10" id="KW-0630">Potassium</keyword>
<gene>
    <name evidence="10" type="primary">deoK</name>
    <name evidence="12" type="ORF">GH754_17935</name>
</gene>
<comment type="similarity">
    <text evidence="1">Belongs to the carbohydrate kinase pfkB family.</text>
</comment>
<sequence length="298" mass="32085">MDLYAFINRMPYEGETLASNQYFESPGGKALNQAVTVARMGKSVSLIGKIGRDAYGAEIIEKLISEGIRVDHISTNSNTHTGNSFVLIDGQGNNTIITNLGANQCLSIKDVNDSLTVAKNASVALIQLEMPSNVRKHLIRQLNKLGIKIVLNLAPIVELPIKIRRLVDILIVNEIEAEQLTGTIVHDSNTAEKAANILGEQGNQNVVITLGSNGAVVKEDNSVYVVDAPKVKVVDSTGAGDCFCGSLGSFLLENDIKTAVEKAVKVAALSVTKSGTLYSIPSQREVYTYLNEKGRLFK</sequence>
<evidence type="ECO:0000256" key="10">
    <source>
        <dbReference type="HAMAP-Rule" id="MF_01987"/>
    </source>
</evidence>
<evidence type="ECO:0000256" key="5">
    <source>
        <dbReference type="ARBA" id="ARBA00022777"/>
    </source>
</evidence>
<dbReference type="InterPro" id="IPR011611">
    <property type="entry name" value="PfkB_dom"/>
</dbReference>
<dbReference type="InterPro" id="IPR011877">
    <property type="entry name" value="Ribokinase"/>
</dbReference>
<comment type="catalytic activity">
    <reaction evidence="10">
        <text>2-deoxy-D-ribose + ATP = 2-deoxy-D-ribose 5-phosphate + ADP + H(+)</text>
        <dbReference type="Rhea" id="RHEA:30871"/>
        <dbReference type="ChEBI" id="CHEBI:15378"/>
        <dbReference type="ChEBI" id="CHEBI:30616"/>
        <dbReference type="ChEBI" id="CHEBI:62877"/>
        <dbReference type="ChEBI" id="CHEBI:90761"/>
        <dbReference type="ChEBI" id="CHEBI:456216"/>
        <dbReference type="EC" id="2.7.1.229"/>
    </reaction>
</comment>
<feature type="binding site" evidence="10">
    <location>
        <begin position="28"/>
        <end position="32"/>
    </location>
    <ligand>
        <name>substrate</name>
    </ligand>
</feature>
<comment type="subcellular location">
    <subcellularLocation>
        <location evidence="10">Cytoplasm</location>
    </subcellularLocation>
</comment>
<dbReference type="GO" id="GO:0005829">
    <property type="term" value="C:cytosol"/>
    <property type="evidence" value="ECO:0007669"/>
    <property type="project" value="TreeGrafter"/>
</dbReference>
<keyword evidence="7 10" id="KW-0460">Magnesium</keyword>
<comment type="caution">
    <text evidence="10">Lacks conserved residue(s) required for the propagation of feature annotation.</text>
</comment>
<evidence type="ECO:0000313" key="13">
    <source>
        <dbReference type="Proteomes" id="UP000480185"/>
    </source>
</evidence>
<dbReference type="PANTHER" id="PTHR10584:SF166">
    <property type="entry name" value="RIBOKINASE"/>
    <property type="match status" value="1"/>
</dbReference>
<dbReference type="GO" id="GO:0004747">
    <property type="term" value="F:ribokinase activity"/>
    <property type="evidence" value="ECO:0007669"/>
    <property type="project" value="InterPro"/>
</dbReference>
<dbReference type="AlphaFoldDB" id="A0A6G1XB85"/>
<evidence type="ECO:0000256" key="9">
    <source>
        <dbReference type="ARBA" id="ARBA00023277"/>
    </source>
</evidence>
<comment type="function">
    <text evidence="10">Catalyzes the ATP-dependent phosphorylation of 2-deoxy-D-ribose to 2-deoxy-D-ribose 5-phosphate (dRib-5P), allowing the use of deoxyribose as the sole carbon source.</text>
</comment>
<evidence type="ECO:0000256" key="7">
    <source>
        <dbReference type="ARBA" id="ARBA00022842"/>
    </source>
</evidence>
<dbReference type="GO" id="GO:0046872">
    <property type="term" value="F:metal ion binding"/>
    <property type="evidence" value="ECO:0007669"/>
    <property type="project" value="UniProtKB-KW"/>
</dbReference>
<feature type="binding site" evidence="10">
    <location>
        <position position="173"/>
    </location>
    <ligand>
        <name>ATP</name>
        <dbReference type="ChEBI" id="CHEBI:30616"/>
    </ligand>
</feature>
<dbReference type="UniPathway" id="UPA00916">
    <property type="reaction ID" value="UER00889"/>
</dbReference>
<feature type="binding site" evidence="10">
    <location>
        <position position="237"/>
    </location>
    <ligand>
        <name>K(+)</name>
        <dbReference type="ChEBI" id="CHEBI:29103"/>
    </ligand>
</feature>
<feature type="binding site" evidence="10">
    <location>
        <position position="275"/>
    </location>
    <ligand>
        <name>K(+)</name>
        <dbReference type="ChEBI" id="CHEBI:29103"/>
    </ligand>
</feature>
<evidence type="ECO:0000256" key="6">
    <source>
        <dbReference type="ARBA" id="ARBA00022840"/>
    </source>
</evidence>
<dbReference type="OrthoDB" id="9775849at2"/>
<organism evidence="12 13">
    <name type="scientific">Salinibacillus xinjiangensis</name>
    <dbReference type="NCBI Taxonomy" id="1229268"/>
    <lineage>
        <taxon>Bacteria</taxon>
        <taxon>Bacillati</taxon>
        <taxon>Bacillota</taxon>
        <taxon>Bacilli</taxon>
        <taxon>Bacillales</taxon>
        <taxon>Bacillaceae</taxon>
        <taxon>Salinibacillus</taxon>
    </lineage>
</organism>
<proteinExistence type="inferred from homology"/>